<accession>A0ABN1QJH6</accession>
<dbReference type="EMBL" id="BAAAHP010000111">
    <property type="protein sequence ID" value="GAA0943563.1"/>
    <property type="molecule type" value="Genomic_DNA"/>
</dbReference>
<evidence type="ECO:0000313" key="2">
    <source>
        <dbReference type="Proteomes" id="UP001499967"/>
    </source>
</evidence>
<dbReference type="Proteomes" id="UP001499967">
    <property type="component" value="Unassembled WGS sequence"/>
</dbReference>
<sequence length="309" mass="31529">MAAGSVAAVDAWRAATAHPRPCEFAEPRGELLSHGDTLTRAWAALTDPGAETIGDIGGSRFVLSRSCVLFAGRFSGTGEPHVVIVEPTIDGYHELLRVAEVRLPESGAALRAGAAHSRLLASELDRGVVLPLSGRFLVGDEDAGAARVATGHDGFRGFADATVEADGVVELGAVPDRALAPSAQGDDVAAVVVVTTAQGPRAALVPVVPVPEGGPPSRPTVTLAVDGTATIDEATLHVVAPVLPLLTADPRFLAALDRVVQPTSLLVTTAAAAGGVRVEVTISYGFTRPAVPAFAYLVRDGAAESLPSP</sequence>
<reference evidence="1 2" key="1">
    <citation type="journal article" date="2019" name="Int. J. Syst. Evol. Microbiol.">
        <title>The Global Catalogue of Microorganisms (GCM) 10K type strain sequencing project: providing services to taxonomists for standard genome sequencing and annotation.</title>
        <authorList>
            <consortium name="The Broad Institute Genomics Platform"/>
            <consortium name="The Broad Institute Genome Sequencing Center for Infectious Disease"/>
            <person name="Wu L."/>
            <person name="Ma J."/>
        </authorList>
    </citation>
    <scope>NUCLEOTIDE SEQUENCE [LARGE SCALE GENOMIC DNA]</scope>
    <source>
        <strain evidence="1 2">JCM 11117</strain>
    </source>
</reference>
<comment type="caution">
    <text evidence="1">The sequence shown here is derived from an EMBL/GenBank/DDBJ whole genome shotgun (WGS) entry which is preliminary data.</text>
</comment>
<gene>
    <name evidence="1" type="ORF">GCM10009559_40520</name>
</gene>
<protein>
    <submittedName>
        <fullName evidence="1">Uncharacterized protein</fullName>
    </submittedName>
</protein>
<keyword evidence="2" id="KW-1185">Reference proteome</keyword>
<proteinExistence type="predicted"/>
<organism evidence="1 2">
    <name type="scientific">Pseudonocardia zijingensis</name>
    <dbReference type="NCBI Taxonomy" id="153376"/>
    <lineage>
        <taxon>Bacteria</taxon>
        <taxon>Bacillati</taxon>
        <taxon>Actinomycetota</taxon>
        <taxon>Actinomycetes</taxon>
        <taxon>Pseudonocardiales</taxon>
        <taxon>Pseudonocardiaceae</taxon>
        <taxon>Pseudonocardia</taxon>
    </lineage>
</organism>
<name>A0ABN1QJH6_9PSEU</name>
<evidence type="ECO:0000313" key="1">
    <source>
        <dbReference type="EMBL" id="GAA0943563.1"/>
    </source>
</evidence>